<proteinExistence type="predicted"/>
<dbReference type="AlphaFoldDB" id="A0AA35QEV3"/>
<evidence type="ECO:0000313" key="2">
    <source>
        <dbReference type="EMBL" id="CAI6100786.1"/>
    </source>
</evidence>
<gene>
    <name evidence="2" type="ORF">CCHLO57077_00006800</name>
</gene>
<keyword evidence="3" id="KW-1185">Reference proteome</keyword>
<feature type="signal peptide" evidence="1">
    <location>
        <begin position="1"/>
        <end position="16"/>
    </location>
</feature>
<feature type="chain" id="PRO_5041209891" evidence="1">
    <location>
        <begin position="17"/>
        <end position="88"/>
    </location>
</feature>
<sequence>MYTWLLVVTVAVVLYMDRFPPKPNDGGALSIIDSTPKIPLVEQYLPGIVDQLIDYKTRSVKHKVPRASSYNAYDWDMDKGDSNGPDRS</sequence>
<reference evidence="2" key="1">
    <citation type="submission" date="2023-01" db="EMBL/GenBank/DDBJ databases">
        <authorList>
            <person name="Piombo E."/>
        </authorList>
    </citation>
    <scope>NUCLEOTIDE SEQUENCE</scope>
</reference>
<keyword evidence="1" id="KW-0732">Signal</keyword>
<accession>A0AA35QEV3</accession>
<organism evidence="2 3">
    <name type="scientific">Clonostachys chloroleuca</name>
    <dbReference type="NCBI Taxonomy" id="1926264"/>
    <lineage>
        <taxon>Eukaryota</taxon>
        <taxon>Fungi</taxon>
        <taxon>Dikarya</taxon>
        <taxon>Ascomycota</taxon>
        <taxon>Pezizomycotina</taxon>
        <taxon>Sordariomycetes</taxon>
        <taxon>Hypocreomycetidae</taxon>
        <taxon>Hypocreales</taxon>
        <taxon>Bionectriaceae</taxon>
        <taxon>Clonostachys</taxon>
    </lineage>
</organism>
<protein>
    <submittedName>
        <fullName evidence="2">Uncharacterized protein</fullName>
    </submittedName>
</protein>
<comment type="caution">
    <text evidence="2">The sequence shown here is derived from an EMBL/GenBank/DDBJ whole genome shotgun (WGS) entry which is preliminary data.</text>
</comment>
<dbReference type="EMBL" id="CABFNP030001353">
    <property type="protein sequence ID" value="CAI6100786.1"/>
    <property type="molecule type" value="Genomic_DNA"/>
</dbReference>
<name>A0AA35QEV3_9HYPO</name>
<evidence type="ECO:0000256" key="1">
    <source>
        <dbReference type="SAM" id="SignalP"/>
    </source>
</evidence>
<evidence type="ECO:0000313" key="3">
    <source>
        <dbReference type="Proteomes" id="UP001160390"/>
    </source>
</evidence>
<dbReference type="Proteomes" id="UP001160390">
    <property type="component" value="Unassembled WGS sequence"/>
</dbReference>